<sequence length="132" mass="14925">MLKEFKEFAIKGNVIDLAVGVVIGGAFSKIVSSLVNDIIMPFIGLLTGGVNFTYLKIVLREKHGDVPALTFNYGQFIQNIIDFLIIAFSIFMFVKVINKFKKDQVTKEEAKQNTQEQLLTEIRDLLKQNVIK</sequence>
<keyword evidence="13" id="KW-1185">Reference proteome</keyword>
<dbReference type="HAMAP" id="MF_00115">
    <property type="entry name" value="MscL"/>
    <property type="match status" value="1"/>
</dbReference>
<gene>
    <name evidence="11" type="primary">mscL</name>
    <name evidence="12" type="ORF">SAMN02745163_02991</name>
</gene>
<dbReference type="GO" id="GO:0008381">
    <property type="term" value="F:mechanosensitive monoatomic ion channel activity"/>
    <property type="evidence" value="ECO:0007669"/>
    <property type="project" value="UniProtKB-UniRule"/>
</dbReference>
<accession>A0A1M6NRF2</accession>
<comment type="similarity">
    <text evidence="2 11">Belongs to the MscL family.</text>
</comment>
<dbReference type="NCBIfam" id="NF001843">
    <property type="entry name" value="PRK00567.1-4"/>
    <property type="match status" value="1"/>
</dbReference>
<comment type="function">
    <text evidence="11">Channel that opens in response to stretch forces in the membrane lipid bilayer. May participate in the regulation of osmotic pressure changes within the cell.</text>
</comment>
<evidence type="ECO:0000256" key="2">
    <source>
        <dbReference type="ARBA" id="ARBA00007254"/>
    </source>
</evidence>
<proteinExistence type="inferred from homology"/>
<feature type="transmembrane region" description="Helical" evidence="11">
    <location>
        <begin position="80"/>
        <end position="97"/>
    </location>
</feature>
<evidence type="ECO:0000256" key="8">
    <source>
        <dbReference type="ARBA" id="ARBA00023065"/>
    </source>
</evidence>
<dbReference type="RefSeq" id="WP_072989435.1">
    <property type="nucleotide sequence ID" value="NZ_FQZB01000012.1"/>
</dbReference>
<dbReference type="SUPFAM" id="SSF81330">
    <property type="entry name" value="Gated mechanosensitive channel"/>
    <property type="match status" value="1"/>
</dbReference>
<dbReference type="PRINTS" id="PR01264">
    <property type="entry name" value="MECHCHANNEL"/>
</dbReference>
<evidence type="ECO:0000313" key="13">
    <source>
        <dbReference type="Proteomes" id="UP000184310"/>
    </source>
</evidence>
<evidence type="ECO:0000313" key="12">
    <source>
        <dbReference type="EMBL" id="SHJ98321.1"/>
    </source>
</evidence>
<evidence type="ECO:0000256" key="5">
    <source>
        <dbReference type="ARBA" id="ARBA00022475"/>
    </source>
</evidence>
<dbReference type="Pfam" id="PF01741">
    <property type="entry name" value="MscL"/>
    <property type="match status" value="1"/>
</dbReference>
<dbReference type="STRING" id="1121302.SAMN02745163_02991"/>
<keyword evidence="8 11" id="KW-0406">Ion transport</keyword>
<keyword evidence="7 11" id="KW-1133">Transmembrane helix</keyword>
<keyword evidence="10 11" id="KW-0407">Ion channel</keyword>
<evidence type="ECO:0000256" key="3">
    <source>
        <dbReference type="ARBA" id="ARBA00011255"/>
    </source>
</evidence>
<feature type="transmembrane region" description="Helical" evidence="11">
    <location>
        <begin position="12"/>
        <end position="32"/>
    </location>
</feature>
<keyword evidence="9 11" id="KW-0472">Membrane</keyword>
<dbReference type="InterPro" id="IPR019823">
    <property type="entry name" value="Mechanosensitive_channel_CS"/>
</dbReference>
<dbReference type="NCBIfam" id="TIGR00220">
    <property type="entry name" value="mscL"/>
    <property type="match status" value="1"/>
</dbReference>
<name>A0A1M6NRF2_9CLOT</name>
<dbReference type="Gene3D" id="1.10.1200.120">
    <property type="entry name" value="Large-conductance mechanosensitive channel, MscL, domain 1"/>
    <property type="match status" value="1"/>
</dbReference>
<dbReference type="PROSITE" id="PS01327">
    <property type="entry name" value="MSCL"/>
    <property type="match status" value="1"/>
</dbReference>
<keyword evidence="5 11" id="KW-1003">Cell membrane</keyword>
<comment type="subunit">
    <text evidence="3 11">Homopentamer.</text>
</comment>
<dbReference type="FunFam" id="1.10.1200.120:FF:000001">
    <property type="entry name" value="Large-conductance mechanosensitive channel"/>
    <property type="match status" value="1"/>
</dbReference>
<organism evidence="12 13">
    <name type="scientific">Clostridium cavendishii DSM 21758</name>
    <dbReference type="NCBI Taxonomy" id="1121302"/>
    <lineage>
        <taxon>Bacteria</taxon>
        <taxon>Bacillati</taxon>
        <taxon>Bacillota</taxon>
        <taxon>Clostridia</taxon>
        <taxon>Eubacteriales</taxon>
        <taxon>Clostridiaceae</taxon>
        <taxon>Clostridium</taxon>
    </lineage>
</organism>
<dbReference type="InterPro" id="IPR037673">
    <property type="entry name" value="MSC/AndL"/>
</dbReference>
<dbReference type="EMBL" id="FQZB01000012">
    <property type="protein sequence ID" value="SHJ98321.1"/>
    <property type="molecule type" value="Genomic_DNA"/>
</dbReference>
<dbReference type="OrthoDB" id="9810350at2"/>
<dbReference type="PANTHER" id="PTHR30266:SF2">
    <property type="entry name" value="LARGE-CONDUCTANCE MECHANOSENSITIVE CHANNEL"/>
    <property type="match status" value="1"/>
</dbReference>
<evidence type="ECO:0000256" key="11">
    <source>
        <dbReference type="HAMAP-Rule" id="MF_00115"/>
    </source>
</evidence>
<reference evidence="12 13" key="1">
    <citation type="submission" date="2016-11" db="EMBL/GenBank/DDBJ databases">
        <authorList>
            <person name="Jaros S."/>
            <person name="Januszkiewicz K."/>
            <person name="Wedrychowicz H."/>
        </authorList>
    </citation>
    <scope>NUCLEOTIDE SEQUENCE [LARGE SCALE GENOMIC DNA]</scope>
    <source>
        <strain evidence="12 13">DSM 21758</strain>
    </source>
</reference>
<keyword evidence="4 11" id="KW-0813">Transport</keyword>
<evidence type="ECO:0000256" key="9">
    <source>
        <dbReference type="ARBA" id="ARBA00023136"/>
    </source>
</evidence>
<dbReference type="GO" id="GO:0005886">
    <property type="term" value="C:plasma membrane"/>
    <property type="evidence" value="ECO:0007669"/>
    <property type="project" value="UniProtKB-SubCell"/>
</dbReference>
<dbReference type="InterPro" id="IPR001185">
    <property type="entry name" value="MS_channel"/>
</dbReference>
<dbReference type="AlphaFoldDB" id="A0A1M6NRF2"/>
<dbReference type="InterPro" id="IPR036019">
    <property type="entry name" value="MscL_channel"/>
</dbReference>
<protein>
    <recommendedName>
        <fullName evidence="11">Large-conductance mechanosensitive channel</fullName>
    </recommendedName>
</protein>
<evidence type="ECO:0000256" key="4">
    <source>
        <dbReference type="ARBA" id="ARBA00022448"/>
    </source>
</evidence>
<dbReference type="Proteomes" id="UP000184310">
    <property type="component" value="Unassembled WGS sequence"/>
</dbReference>
<keyword evidence="6 11" id="KW-0812">Transmembrane</keyword>
<evidence type="ECO:0000256" key="10">
    <source>
        <dbReference type="ARBA" id="ARBA00023303"/>
    </source>
</evidence>
<comment type="subcellular location">
    <subcellularLocation>
        <location evidence="1 11">Cell membrane</location>
        <topology evidence="1 11">Multi-pass membrane protein</topology>
    </subcellularLocation>
</comment>
<dbReference type="PANTHER" id="PTHR30266">
    <property type="entry name" value="MECHANOSENSITIVE CHANNEL MSCL"/>
    <property type="match status" value="1"/>
</dbReference>
<evidence type="ECO:0000256" key="7">
    <source>
        <dbReference type="ARBA" id="ARBA00022989"/>
    </source>
</evidence>
<evidence type="ECO:0000256" key="6">
    <source>
        <dbReference type="ARBA" id="ARBA00022692"/>
    </source>
</evidence>
<evidence type="ECO:0000256" key="1">
    <source>
        <dbReference type="ARBA" id="ARBA00004651"/>
    </source>
</evidence>